<dbReference type="AlphaFoldDB" id="A0A1S4B4T0"/>
<feature type="compositionally biased region" description="Basic and acidic residues" evidence="2">
    <location>
        <begin position="1"/>
        <end position="11"/>
    </location>
</feature>
<feature type="coiled-coil region" evidence="1">
    <location>
        <begin position="106"/>
        <end position="198"/>
    </location>
</feature>
<evidence type="ECO:0000256" key="1">
    <source>
        <dbReference type="SAM" id="Coils"/>
    </source>
</evidence>
<dbReference type="PaxDb" id="4097-A0A1S4B4T0"/>
<protein>
    <submittedName>
        <fullName evidence="3">Cingulin-like</fullName>
    </submittedName>
</protein>
<proteinExistence type="predicted"/>
<reference evidence="3" key="1">
    <citation type="submission" date="2025-08" db="UniProtKB">
        <authorList>
            <consortium name="RefSeq"/>
        </authorList>
    </citation>
    <scope>IDENTIFICATION</scope>
</reference>
<evidence type="ECO:0000256" key="2">
    <source>
        <dbReference type="SAM" id="MobiDB-lite"/>
    </source>
</evidence>
<feature type="compositionally biased region" description="Basic and acidic residues" evidence="2">
    <location>
        <begin position="53"/>
        <end position="68"/>
    </location>
</feature>
<gene>
    <name evidence="3" type="primary">LOC107804541</name>
</gene>
<accession>A0A1S4B4T0</accession>
<name>A0A1S4B4T0_TOBAC</name>
<dbReference type="RefSeq" id="XP_016483937.1">
    <property type="nucleotide sequence ID" value="XM_016628451.1"/>
</dbReference>
<evidence type="ECO:0000313" key="3">
    <source>
        <dbReference type="RefSeq" id="XP_016483937.1"/>
    </source>
</evidence>
<keyword evidence="1" id="KW-0175">Coiled coil</keyword>
<sequence>MRQARKPKENIRALPSDSIHRLRDESEQEEEDDNFELVARVRTALPQAREAVEKALAEISEQERESHSYEGPQGATNIHNFLDGLESTASEDITGLGDLLVLKKIFLRYREELAQHEVEVRELTEKRDTYKLLSEKLQAKLEAARKEHVEWAKQAHVDTIQAKVEEFKKNMDLITLEKEAVQAQLASAEAQLRATKEKTLVQAKKIEELQSELNSTISGQESLAKELEAAKYKSMVEHVRWQSRREALKGVHAQSFDILAEIENAKVEEARARKLDFPKEDSESLTEFEGREDLEDEDAALDEDQTT</sequence>
<feature type="compositionally biased region" description="Basic and acidic residues" evidence="2">
    <location>
        <begin position="271"/>
        <end position="282"/>
    </location>
</feature>
<feature type="region of interest" description="Disordered" evidence="2">
    <location>
        <begin position="53"/>
        <end position="75"/>
    </location>
</feature>
<dbReference type="KEGG" id="nta:107804541"/>
<organism evidence="3">
    <name type="scientific">Nicotiana tabacum</name>
    <name type="common">Common tobacco</name>
    <dbReference type="NCBI Taxonomy" id="4097"/>
    <lineage>
        <taxon>Eukaryota</taxon>
        <taxon>Viridiplantae</taxon>
        <taxon>Streptophyta</taxon>
        <taxon>Embryophyta</taxon>
        <taxon>Tracheophyta</taxon>
        <taxon>Spermatophyta</taxon>
        <taxon>Magnoliopsida</taxon>
        <taxon>eudicotyledons</taxon>
        <taxon>Gunneridae</taxon>
        <taxon>Pentapetalae</taxon>
        <taxon>asterids</taxon>
        <taxon>lamiids</taxon>
        <taxon>Solanales</taxon>
        <taxon>Solanaceae</taxon>
        <taxon>Nicotianoideae</taxon>
        <taxon>Nicotianeae</taxon>
        <taxon>Nicotiana</taxon>
    </lineage>
</organism>
<feature type="region of interest" description="Disordered" evidence="2">
    <location>
        <begin position="1"/>
        <end position="34"/>
    </location>
</feature>
<feature type="region of interest" description="Disordered" evidence="2">
    <location>
        <begin position="271"/>
        <end position="307"/>
    </location>
</feature>
<feature type="compositionally biased region" description="Acidic residues" evidence="2">
    <location>
        <begin position="283"/>
        <end position="307"/>
    </location>
</feature>